<proteinExistence type="inferred from homology"/>
<dbReference type="PANTHER" id="PTHR33692">
    <property type="entry name" value="RIBOSOME MATURATION FACTOR RIMM"/>
    <property type="match status" value="1"/>
</dbReference>
<dbReference type="Gene3D" id="2.30.30.240">
    <property type="entry name" value="PRC-barrel domain"/>
    <property type="match status" value="1"/>
</dbReference>
<dbReference type="Pfam" id="PF01782">
    <property type="entry name" value="RimM"/>
    <property type="match status" value="1"/>
</dbReference>
<dbReference type="GO" id="GO:0005840">
    <property type="term" value="C:ribosome"/>
    <property type="evidence" value="ECO:0007669"/>
    <property type="project" value="InterPro"/>
</dbReference>
<dbReference type="RefSeq" id="WP_212819626.1">
    <property type="nucleotide sequence ID" value="NZ_AP023415.1"/>
</dbReference>
<dbReference type="HAMAP" id="MF_00014">
    <property type="entry name" value="Ribosome_mat_RimM"/>
    <property type="match status" value="1"/>
</dbReference>
<dbReference type="GO" id="GO:0042274">
    <property type="term" value="P:ribosomal small subunit biogenesis"/>
    <property type="evidence" value="ECO:0007669"/>
    <property type="project" value="UniProtKB-UniRule"/>
</dbReference>
<dbReference type="InterPro" id="IPR002676">
    <property type="entry name" value="RimM_N"/>
</dbReference>
<dbReference type="GO" id="GO:0005737">
    <property type="term" value="C:cytoplasm"/>
    <property type="evidence" value="ECO:0007669"/>
    <property type="project" value="UniProtKB-SubCell"/>
</dbReference>
<comment type="subunit">
    <text evidence="5">Binds ribosomal protein uS19.</text>
</comment>
<sequence>MRPVYIPVGHIVNAHGIKGELKLNPEGFTPEFVAVFDTLYVNGEPVRVKSRRVHKSTLLLTLPGVEDMDAALALKGREVSIRREDAHLPAGEYFDAELEGLTVLDDATGAELGKLHRVLHYPAHKVYEVRGPREYLIPAVPGVFIASVDVDGGTLRVHNMKGLDTDEN</sequence>
<dbReference type="GO" id="GO:0043022">
    <property type="term" value="F:ribosome binding"/>
    <property type="evidence" value="ECO:0007669"/>
    <property type="project" value="InterPro"/>
</dbReference>
<dbReference type="InterPro" id="IPR011961">
    <property type="entry name" value="RimM"/>
</dbReference>
<dbReference type="Pfam" id="PF24986">
    <property type="entry name" value="PRC_RimM"/>
    <property type="match status" value="1"/>
</dbReference>
<dbReference type="InterPro" id="IPR009000">
    <property type="entry name" value="Transl_B-barrel_sf"/>
</dbReference>
<gene>
    <name evidence="5 8" type="primary">rimM</name>
    <name evidence="8" type="ORF">MM35RIKEN_08760</name>
</gene>
<keyword evidence="4 5" id="KW-0143">Chaperone</keyword>
<dbReference type="Gene3D" id="2.40.30.60">
    <property type="entry name" value="RimM"/>
    <property type="match status" value="1"/>
</dbReference>
<evidence type="ECO:0000259" key="6">
    <source>
        <dbReference type="Pfam" id="PF01782"/>
    </source>
</evidence>
<dbReference type="InterPro" id="IPR011033">
    <property type="entry name" value="PRC_barrel-like_sf"/>
</dbReference>
<evidence type="ECO:0000256" key="1">
    <source>
        <dbReference type="ARBA" id="ARBA00022490"/>
    </source>
</evidence>
<organism evidence="8 9">
    <name type="scientific">Vescimonas fastidiosa</name>
    <dbReference type="NCBI Taxonomy" id="2714353"/>
    <lineage>
        <taxon>Bacteria</taxon>
        <taxon>Bacillati</taxon>
        <taxon>Bacillota</taxon>
        <taxon>Clostridia</taxon>
        <taxon>Eubacteriales</taxon>
        <taxon>Oscillospiraceae</taxon>
        <taxon>Vescimonas</taxon>
    </lineage>
</organism>
<keyword evidence="1 5" id="KW-0963">Cytoplasm</keyword>
<feature type="domain" description="RimM N-terminal" evidence="6">
    <location>
        <begin position="8"/>
        <end position="85"/>
    </location>
</feature>
<dbReference type="InterPro" id="IPR036976">
    <property type="entry name" value="RimM_N_sf"/>
</dbReference>
<reference evidence="8" key="1">
    <citation type="submission" date="2020-09" db="EMBL/GenBank/DDBJ databases">
        <title>New species isolated from human feces.</title>
        <authorList>
            <person name="Kitahara M."/>
            <person name="Shigeno Y."/>
            <person name="Shime M."/>
            <person name="Matsumoto Y."/>
            <person name="Nakamura S."/>
            <person name="Motooka D."/>
            <person name="Fukuoka S."/>
            <person name="Nishikawa H."/>
            <person name="Benno Y."/>
        </authorList>
    </citation>
    <scope>NUCLEOTIDE SEQUENCE</scope>
    <source>
        <strain evidence="8">MM35</strain>
    </source>
</reference>
<name>A0A810PS77_9FIRM</name>
<evidence type="ECO:0000256" key="5">
    <source>
        <dbReference type="HAMAP-Rule" id="MF_00014"/>
    </source>
</evidence>
<comment type="function">
    <text evidence="5">An accessory protein needed during the final step in the assembly of 30S ribosomal subunit, possibly for assembly of the head region. Essential for efficient processing of 16S rRNA. May be needed both before and after RbfA during the maturation of 16S rRNA. It has affinity for free ribosomal 30S subunits but not for 70S ribosomes.</text>
</comment>
<comment type="subcellular location">
    <subcellularLocation>
        <location evidence="5">Cytoplasm</location>
    </subcellularLocation>
</comment>
<keyword evidence="2 5" id="KW-0690">Ribosome biogenesis</keyword>
<dbReference type="SUPFAM" id="SSF50447">
    <property type="entry name" value="Translation proteins"/>
    <property type="match status" value="1"/>
</dbReference>
<evidence type="ECO:0000256" key="4">
    <source>
        <dbReference type="ARBA" id="ARBA00023186"/>
    </source>
</evidence>
<dbReference type="EMBL" id="AP023415">
    <property type="protein sequence ID" value="BCK78684.1"/>
    <property type="molecule type" value="Genomic_DNA"/>
</dbReference>
<keyword evidence="9" id="KW-1185">Reference proteome</keyword>
<keyword evidence="3 5" id="KW-0698">rRNA processing</keyword>
<dbReference type="SUPFAM" id="SSF50346">
    <property type="entry name" value="PRC-barrel domain"/>
    <property type="match status" value="1"/>
</dbReference>
<dbReference type="Proteomes" id="UP000681343">
    <property type="component" value="Chromosome"/>
</dbReference>
<accession>A0A810PS77</accession>
<dbReference type="NCBIfam" id="TIGR02273">
    <property type="entry name" value="16S_RimM"/>
    <property type="match status" value="1"/>
</dbReference>
<evidence type="ECO:0000313" key="8">
    <source>
        <dbReference type="EMBL" id="BCK78684.1"/>
    </source>
</evidence>
<evidence type="ECO:0000256" key="2">
    <source>
        <dbReference type="ARBA" id="ARBA00022517"/>
    </source>
</evidence>
<protein>
    <recommendedName>
        <fullName evidence="5">Ribosome maturation factor RimM</fullName>
    </recommendedName>
</protein>
<evidence type="ECO:0000259" key="7">
    <source>
        <dbReference type="Pfam" id="PF24986"/>
    </source>
</evidence>
<comment type="domain">
    <text evidence="5">The PRC barrel domain binds ribosomal protein uS19.</text>
</comment>
<dbReference type="InterPro" id="IPR056792">
    <property type="entry name" value="PRC_RimM"/>
</dbReference>
<comment type="similarity">
    <text evidence="5">Belongs to the RimM family.</text>
</comment>
<evidence type="ECO:0000256" key="3">
    <source>
        <dbReference type="ARBA" id="ARBA00022552"/>
    </source>
</evidence>
<dbReference type="AlphaFoldDB" id="A0A810PS77"/>
<dbReference type="PANTHER" id="PTHR33692:SF1">
    <property type="entry name" value="RIBOSOME MATURATION FACTOR RIMM"/>
    <property type="match status" value="1"/>
</dbReference>
<dbReference type="KEGG" id="vfa:MM35RIKEN_08760"/>
<evidence type="ECO:0000313" key="9">
    <source>
        <dbReference type="Proteomes" id="UP000681343"/>
    </source>
</evidence>
<dbReference type="GO" id="GO:0006364">
    <property type="term" value="P:rRNA processing"/>
    <property type="evidence" value="ECO:0007669"/>
    <property type="project" value="UniProtKB-UniRule"/>
</dbReference>
<feature type="domain" description="Ribosome maturation factor RimM PRC barrel" evidence="7">
    <location>
        <begin position="97"/>
        <end position="159"/>
    </location>
</feature>